<dbReference type="GO" id="GO:0003824">
    <property type="term" value="F:catalytic activity"/>
    <property type="evidence" value="ECO:0007669"/>
    <property type="project" value="InterPro"/>
</dbReference>
<feature type="short sequence motif" description="Histidine triad motif" evidence="2 3">
    <location>
        <begin position="98"/>
        <end position="102"/>
    </location>
</feature>
<dbReference type="VEuPathDB" id="TriTrypDB:TcCL_ESM03873"/>
<dbReference type="VEuPathDB" id="TriTrypDB:TCDM_14291"/>
<dbReference type="VEuPathDB" id="TriTrypDB:TcG_03968"/>
<dbReference type="PRINTS" id="PR00332">
    <property type="entry name" value="HISTRIAD"/>
</dbReference>
<dbReference type="SUPFAM" id="SSF54197">
    <property type="entry name" value="HIT-like"/>
    <property type="match status" value="1"/>
</dbReference>
<dbReference type="CDD" id="cd01277">
    <property type="entry name" value="HINT_subgroup"/>
    <property type="match status" value="1"/>
</dbReference>
<sequence length="141" mass="15616">MSSCIFCKIVEGSIPCHRVAETTRVLAFVDINPLSRGHLLIVPKTHAEFLHQVEPETAADLGVMMAKIARVVAGEGEPKTQYNVLQNNGKLAHQEVPHVHFHIIPKRNKDEGLAMGWKTLPTDHAAFAEDAAKYKKALENM</sequence>
<evidence type="ECO:0000259" key="4">
    <source>
        <dbReference type="PROSITE" id="PS51084"/>
    </source>
</evidence>
<proteinExistence type="predicted"/>
<evidence type="ECO:0000256" key="1">
    <source>
        <dbReference type="PIRSR" id="PIRSR601310-1"/>
    </source>
</evidence>
<comment type="caution">
    <text evidence="5">The sequence shown here is derived from an EMBL/GenBank/DDBJ whole genome shotgun (WGS) entry which is preliminary data.</text>
</comment>
<evidence type="ECO:0000256" key="2">
    <source>
        <dbReference type="PIRSR" id="PIRSR601310-3"/>
    </source>
</evidence>
<dbReference type="AlphaFoldDB" id="A0A2V2V4P1"/>
<dbReference type="OrthoDB" id="672793at2759"/>
<protein>
    <submittedName>
        <fullName evidence="5">Putative adenosine 5'-monophosphoramidase</fullName>
    </submittedName>
</protein>
<dbReference type="VEuPathDB" id="TriTrypDB:TcCLB.506605.59"/>
<organism evidence="5 6">
    <name type="scientific">Trypanosoma cruzi</name>
    <dbReference type="NCBI Taxonomy" id="5693"/>
    <lineage>
        <taxon>Eukaryota</taxon>
        <taxon>Discoba</taxon>
        <taxon>Euglenozoa</taxon>
        <taxon>Kinetoplastea</taxon>
        <taxon>Metakinetoplastina</taxon>
        <taxon>Trypanosomatida</taxon>
        <taxon>Trypanosomatidae</taxon>
        <taxon>Trypanosoma</taxon>
        <taxon>Schizotrypanum</taxon>
    </lineage>
</organism>
<dbReference type="PROSITE" id="PS51084">
    <property type="entry name" value="HIT_2"/>
    <property type="match status" value="1"/>
</dbReference>
<dbReference type="SMR" id="A0A2V2V4P1"/>
<evidence type="ECO:0000313" key="6">
    <source>
        <dbReference type="Proteomes" id="UP000246078"/>
    </source>
</evidence>
<dbReference type="FunFam" id="3.30.428.10:FF:000014">
    <property type="entry name" value="Putative histidine triad (HIT) protein"/>
    <property type="match status" value="1"/>
</dbReference>
<dbReference type="EMBL" id="PRFC01000344">
    <property type="protein sequence ID" value="PWU91191.1"/>
    <property type="molecule type" value="Genomic_DNA"/>
</dbReference>
<dbReference type="InterPro" id="IPR019808">
    <property type="entry name" value="Histidine_triad_CS"/>
</dbReference>
<reference evidence="5 6" key="1">
    <citation type="journal article" date="2018" name="Microb. Genom.">
        <title>Expanding an expanded genome: long-read sequencing of Trypanosoma cruzi.</title>
        <authorList>
            <person name="Berna L."/>
            <person name="Rodriguez M."/>
            <person name="Chiribao M.L."/>
            <person name="Parodi-Talice A."/>
            <person name="Pita S."/>
            <person name="Rijo G."/>
            <person name="Alvarez-Valin F."/>
            <person name="Robello C."/>
        </authorList>
    </citation>
    <scope>NUCLEOTIDE SEQUENCE [LARGE SCALE GENOMIC DNA]</scope>
    <source>
        <strain evidence="5 6">TCC</strain>
    </source>
</reference>
<dbReference type="InterPro" id="IPR039384">
    <property type="entry name" value="HINT"/>
</dbReference>
<dbReference type="VEuPathDB" id="TriTrypDB:TcCLB.511239.49"/>
<dbReference type="OMA" id="YHAEFMH"/>
<gene>
    <name evidence="5" type="ORF">C3747_344g129c</name>
</gene>
<dbReference type="InterPro" id="IPR001310">
    <property type="entry name" value="Histidine_triad_HIT"/>
</dbReference>
<feature type="active site" description="Tele-AMP-histidine intermediate" evidence="1">
    <location>
        <position position="100"/>
    </location>
</feature>
<dbReference type="VEuPathDB" id="TriTrypDB:BCY84_20340"/>
<dbReference type="VEuPathDB" id="TriTrypDB:C3747_344g129c"/>
<dbReference type="VEuPathDB" id="TriTrypDB:TcBrA4_0134070"/>
<dbReference type="InterPro" id="IPR011146">
    <property type="entry name" value="HIT-like"/>
</dbReference>
<name>A0A2V2V4P1_TRYCR</name>
<dbReference type="Pfam" id="PF01230">
    <property type="entry name" value="HIT"/>
    <property type="match status" value="1"/>
</dbReference>
<dbReference type="GO" id="GO:0009117">
    <property type="term" value="P:nucleotide metabolic process"/>
    <property type="evidence" value="ECO:0007669"/>
    <property type="project" value="TreeGrafter"/>
</dbReference>
<evidence type="ECO:0000256" key="3">
    <source>
        <dbReference type="PROSITE-ProRule" id="PRU00464"/>
    </source>
</evidence>
<dbReference type="Proteomes" id="UP000246078">
    <property type="component" value="Unassembled WGS sequence"/>
</dbReference>
<dbReference type="InterPro" id="IPR036265">
    <property type="entry name" value="HIT-like_sf"/>
</dbReference>
<dbReference type="Gene3D" id="3.30.428.10">
    <property type="entry name" value="HIT-like"/>
    <property type="match status" value="1"/>
</dbReference>
<dbReference type="PANTHER" id="PTHR46648">
    <property type="entry name" value="HIT FAMILY PROTEIN 1"/>
    <property type="match status" value="1"/>
</dbReference>
<dbReference type="PROSITE" id="PS00892">
    <property type="entry name" value="HIT_1"/>
    <property type="match status" value="1"/>
</dbReference>
<accession>A0A2V2V4P1</accession>
<feature type="domain" description="HIT" evidence="4">
    <location>
        <begin position="5"/>
        <end position="113"/>
    </location>
</feature>
<dbReference type="PANTHER" id="PTHR46648:SF1">
    <property type="entry name" value="ADENOSINE 5'-MONOPHOSPHORAMIDASE HNT1"/>
    <property type="match status" value="1"/>
</dbReference>
<dbReference type="VEuPathDB" id="TriTrypDB:TcYC6_0019120"/>
<evidence type="ECO:0000313" key="5">
    <source>
        <dbReference type="EMBL" id="PWU91191.1"/>
    </source>
</evidence>